<gene>
    <name evidence="1" type="ORF">HAX54_036574</name>
</gene>
<protein>
    <submittedName>
        <fullName evidence="1">Uncharacterized protein</fullName>
    </submittedName>
</protein>
<proteinExistence type="predicted"/>
<feature type="non-terminal residue" evidence="1">
    <location>
        <position position="1"/>
    </location>
</feature>
<sequence length="86" mass="9733">IILESSVFLGPVSRSGVYERIVTKPNSKGTSVREKYRLALCRNFSASNCATWRIIGAPSYMTMRNDAIGHTTWTPWFQLKACKFES</sequence>
<dbReference type="Proteomes" id="UP000823775">
    <property type="component" value="Unassembled WGS sequence"/>
</dbReference>
<accession>A0ABS8VHW3</accession>
<organism evidence="1 2">
    <name type="scientific">Datura stramonium</name>
    <name type="common">Jimsonweed</name>
    <name type="synonym">Common thornapple</name>
    <dbReference type="NCBI Taxonomy" id="4076"/>
    <lineage>
        <taxon>Eukaryota</taxon>
        <taxon>Viridiplantae</taxon>
        <taxon>Streptophyta</taxon>
        <taxon>Embryophyta</taxon>
        <taxon>Tracheophyta</taxon>
        <taxon>Spermatophyta</taxon>
        <taxon>Magnoliopsida</taxon>
        <taxon>eudicotyledons</taxon>
        <taxon>Gunneridae</taxon>
        <taxon>Pentapetalae</taxon>
        <taxon>asterids</taxon>
        <taxon>lamiids</taxon>
        <taxon>Solanales</taxon>
        <taxon>Solanaceae</taxon>
        <taxon>Solanoideae</taxon>
        <taxon>Datureae</taxon>
        <taxon>Datura</taxon>
    </lineage>
</organism>
<name>A0ABS8VHW3_DATST</name>
<dbReference type="EMBL" id="JACEIK010004856">
    <property type="protein sequence ID" value="MCD9646593.1"/>
    <property type="molecule type" value="Genomic_DNA"/>
</dbReference>
<comment type="caution">
    <text evidence="1">The sequence shown here is derived from an EMBL/GenBank/DDBJ whole genome shotgun (WGS) entry which is preliminary data.</text>
</comment>
<evidence type="ECO:0000313" key="2">
    <source>
        <dbReference type="Proteomes" id="UP000823775"/>
    </source>
</evidence>
<reference evidence="1 2" key="1">
    <citation type="journal article" date="2021" name="BMC Genomics">
        <title>Datura genome reveals duplications of psychoactive alkaloid biosynthetic genes and high mutation rate following tissue culture.</title>
        <authorList>
            <person name="Rajewski A."/>
            <person name="Carter-House D."/>
            <person name="Stajich J."/>
            <person name="Litt A."/>
        </authorList>
    </citation>
    <scope>NUCLEOTIDE SEQUENCE [LARGE SCALE GENOMIC DNA]</scope>
    <source>
        <strain evidence="1">AR-01</strain>
    </source>
</reference>
<evidence type="ECO:0000313" key="1">
    <source>
        <dbReference type="EMBL" id="MCD9646593.1"/>
    </source>
</evidence>
<keyword evidence="2" id="KW-1185">Reference proteome</keyword>